<organism evidence="5 6">
    <name type="scientific">Sulfitobacter noctilucicola</name>
    <dbReference type="NCBI Taxonomy" id="1342301"/>
    <lineage>
        <taxon>Bacteria</taxon>
        <taxon>Pseudomonadati</taxon>
        <taxon>Pseudomonadota</taxon>
        <taxon>Alphaproteobacteria</taxon>
        <taxon>Rhodobacterales</taxon>
        <taxon>Roseobacteraceae</taxon>
        <taxon>Sulfitobacter</taxon>
    </lineage>
</organism>
<dbReference type="AlphaFoldDB" id="A0A7W6M6J7"/>
<dbReference type="PANTHER" id="PTHR43489:SF6">
    <property type="entry name" value="HYDROXYPYRUVATE ISOMERASE-RELATED"/>
    <property type="match status" value="1"/>
</dbReference>
<dbReference type="RefSeq" id="WP_025055490.1">
    <property type="nucleotide sequence ID" value="NZ_JACIFU010000001.1"/>
</dbReference>
<feature type="domain" description="Xylose isomerase-like TIM barrel" evidence="4">
    <location>
        <begin position="22"/>
        <end position="252"/>
    </location>
</feature>
<dbReference type="GO" id="GO:0008903">
    <property type="term" value="F:hydroxypyruvate isomerase activity"/>
    <property type="evidence" value="ECO:0007669"/>
    <property type="project" value="UniProtKB-EC"/>
</dbReference>
<reference evidence="5 6" key="1">
    <citation type="submission" date="2020-08" db="EMBL/GenBank/DDBJ databases">
        <title>Genomic Encyclopedia of Type Strains, Phase IV (KMG-IV): sequencing the most valuable type-strain genomes for metagenomic binning, comparative biology and taxonomic classification.</title>
        <authorList>
            <person name="Goeker M."/>
        </authorList>
    </citation>
    <scope>NUCLEOTIDE SEQUENCE [LARGE SCALE GENOMIC DNA]</scope>
    <source>
        <strain evidence="5 6">DSM 101015</strain>
    </source>
</reference>
<dbReference type="Gene3D" id="3.20.20.150">
    <property type="entry name" value="Divalent-metal-dependent TIM barrel enzymes"/>
    <property type="match status" value="1"/>
</dbReference>
<dbReference type="SUPFAM" id="SSF51658">
    <property type="entry name" value="Xylose isomerase-like"/>
    <property type="match status" value="1"/>
</dbReference>
<dbReference type="PIRSF" id="PIRSF006241">
    <property type="entry name" value="HyI"/>
    <property type="match status" value="1"/>
</dbReference>
<dbReference type="Pfam" id="PF01261">
    <property type="entry name" value="AP_endonuc_2"/>
    <property type="match status" value="1"/>
</dbReference>
<evidence type="ECO:0000256" key="2">
    <source>
        <dbReference type="PIRNR" id="PIRNR006241"/>
    </source>
</evidence>
<evidence type="ECO:0000313" key="6">
    <source>
        <dbReference type="Proteomes" id="UP000565745"/>
    </source>
</evidence>
<evidence type="ECO:0000256" key="1">
    <source>
        <dbReference type="ARBA" id="ARBA00023235"/>
    </source>
</evidence>
<comment type="similarity">
    <text evidence="2">Belongs to the hyi family.</text>
</comment>
<feature type="active site" description="Proton donor/acceptor" evidence="3">
    <location>
        <position position="236"/>
    </location>
</feature>
<dbReference type="InterPro" id="IPR026040">
    <property type="entry name" value="HyI-like"/>
</dbReference>
<protein>
    <submittedName>
        <fullName evidence="5">Hydroxypyruvate isomerase</fullName>
        <ecNumber evidence="5">5.3.1.22</ecNumber>
    </submittedName>
</protein>
<dbReference type="OrthoDB" id="9786584at2"/>
<keyword evidence="1 2" id="KW-0413">Isomerase</keyword>
<dbReference type="PANTHER" id="PTHR43489">
    <property type="entry name" value="ISOMERASE"/>
    <property type="match status" value="1"/>
</dbReference>
<dbReference type="GO" id="GO:0046487">
    <property type="term" value="P:glyoxylate metabolic process"/>
    <property type="evidence" value="ECO:0007669"/>
    <property type="project" value="TreeGrafter"/>
</dbReference>
<keyword evidence="6" id="KW-1185">Reference proteome</keyword>
<dbReference type="InterPro" id="IPR036237">
    <property type="entry name" value="Xyl_isomerase-like_sf"/>
</dbReference>
<evidence type="ECO:0000259" key="4">
    <source>
        <dbReference type="Pfam" id="PF01261"/>
    </source>
</evidence>
<dbReference type="EC" id="5.3.1.22" evidence="5"/>
<feature type="active site" description="Proton donor/acceptor" evidence="3">
    <location>
        <position position="139"/>
    </location>
</feature>
<evidence type="ECO:0000313" key="5">
    <source>
        <dbReference type="EMBL" id="MBB4172416.1"/>
    </source>
</evidence>
<name>A0A7W6M6J7_9RHOB</name>
<dbReference type="InterPro" id="IPR050417">
    <property type="entry name" value="Sugar_Epim/Isomerase"/>
</dbReference>
<comment type="caution">
    <text evidence="5">The sequence shown here is derived from an EMBL/GenBank/DDBJ whole genome shotgun (WGS) entry which is preliminary data.</text>
</comment>
<gene>
    <name evidence="5" type="ORF">GGR93_000177</name>
</gene>
<evidence type="ECO:0000256" key="3">
    <source>
        <dbReference type="PIRSR" id="PIRSR006241-50"/>
    </source>
</evidence>
<keyword evidence="5" id="KW-0670">Pyruvate</keyword>
<dbReference type="EMBL" id="JACIFU010000001">
    <property type="protein sequence ID" value="MBB4172416.1"/>
    <property type="molecule type" value="Genomic_DNA"/>
</dbReference>
<dbReference type="InterPro" id="IPR013022">
    <property type="entry name" value="Xyl_isomerase-like_TIM-brl"/>
</dbReference>
<dbReference type="Proteomes" id="UP000565745">
    <property type="component" value="Unassembled WGS sequence"/>
</dbReference>
<sequence>MPLKFAANLTLLWPELPYLDRFEAAADAGFAAVEILFPYDVAAKETLGALRSNGLEMVLINAPPPNYTGGARGFAAEPDKVDRFRYDMKRVFRYAEALGASFIHVMTGDGEGAACKETLIENIKWAADAAPKCVTLTLEPLNPVTMPGYFLNDYDLTAEILGAVGAPNVALQYDSYHAQMIHGDALAVFDKHFDLIRHIQIGDIPDRGAPGTGDVDFAELFEKIERSNYTGWISAEYHPQGPTETSLDWMKR</sequence>
<accession>A0A7W6M6J7</accession>
<proteinExistence type="inferred from homology"/>